<dbReference type="Pfam" id="PF07963">
    <property type="entry name" value="N_methyl"/>
    <property type="match status" value="1"/>
</dbReference>
<keyword evidence="1" id="KW-1133">Transmembrane helix</keyword>
<keyword evidence="3" id="KW-1185">Reference proteome</keyword>
<dbReference type="InterPro" id="IPR012902">
    <property type="entry name" value="N_methyl_site"/>
</dbReference>
<protein>
    <recommendedName>
        <fullName evidence="4">Type II secretion system protein GspI</fullName>
    </recommendedName>
</protein>
<dbReference type="AlphaFoldDB" id="A0A290XHL5"/>
<evidence type="ECO:0000313" key="2">
    <source>
        <dbReference type="EMBL" id="ATD68549.1"/>
    </source>
</evidence>
<evidence type="ECO:0000256" key="1">
    <source>
        <dbReference type="SAM" id="Phobius"/>
    </source>
</evidence>
<reference evidence="3" key="1">
    <citation type="submission" date="2017-09" db="EMBL/GenBank/DDBJ databases">
        <title>Luteimonas liuhanmingii sp.nov., isolated from the intestinal contents of Tibetan Plateau Pika in Yushu, Qinghai Province, China.</title>
        <authorList>
            <person name="Gui Z."/>
        </authorList>
    </citation>
    <scope>NUCLEOTIDE SEQUENCE [LARGE SCALE GENOMIC DNA]</scope>
    <source>
        <strain evidence="3">100111</strain>
    </source>
</reference>
<dbReference type="Proteomes" id="UP000218968">
    <property type="component" value="Chromosome"/>
</dbReference>
<sequence>MPGRADRRQAGFTLLEAIVALVIFSIGAMSLYAWLGVSLEALHATARAQERVVATASALEVLRKVNPMAQEAGTIDVDGHTYAWKARSIDGPRPAVTQLGAPTIFQVALFELEVIVTGPDGTETERFAVRQMGHRQLQPLEED</sequence>
<dbReference type="RefSeq" id="WP_096300005.1">
    <property type="nucleotide sequence ID" value="NZ_CP023406.1"/>
</dbReference>
<evidence type="ECO:0008006" key="4">
    <source>
        <dbReference type="Google" id="ProtNLM"/>
    </source>
</evidence>
<keyword evidence="1" id="KW-0812">Transmembrane</keyword>
<evidence type="ECO:0000313" key="3">
    <source>
        <dbReference type="Proteomes" id="UP000218968"/>
    </source>
</evidence>
<dbReference type="PROSITE" id="PS00409">
    <property type="entry name" value="PROKAR_NTER_METHYL"/>
    <property type="match status" value="1"/>
</dbReference>
<name>A0A290XHL5_9GAMM</name>
<accession>A0A290XHL5</accession>
<dbReference type="EMBL" id="CP023406">
    <property type="protein sequence ID" value="ATD68549.1"/>
    <property type="molecule type" value="Genomic_DNA"/>
</dbReference>
<dbReference type="OrthoDB" id="5702865at2"/>
<keyword evidence="1" id="KW-0472">Membrane</keyword>
<dbReference type="KEGG" id="lum:CNR27_14815"/>
<feature type="transmembrane region" description="Helical" evidence="1">
    <location>
        <begin position="12"/>
        <end position="35"/>
    </location>
</feature>
<dbReference type="NCBIfam" id="TIGR02532">
    <property type="entry name" value="IV_pilin_GFxxxE"/>
    <property type="match status" value="1"/>
</dbReference>
<gene>
    <name evidence="2" type="ORF">CNR27_14815</name>
</gene>
<organism evidence="2 3">
    <name type="scientific">Luteimonas chenhongjianii</name>
    <dbReference type="NCBI Taxonomy" id="2006110"/>
    <lineage>
        <taxon>Bacteria</taxon>
        <taxon>Pseudomonadati</taxon>
        <taxon>Pseudomonadota</taxon>
        <taxon>Gammaproteobacteria</taxon>
        <taxon>Lysobacterales</taxon>
        <taxon>Lysobacteraceae</taxon>
        <taxon>Luteimonas</taxon>
    </lineage>
</organism>
<proteinExistence type="predicted"/>